<evidence type="ECO:0000313" key="4">
    <source>
        <dbReference type="EMBL" id="EEB10121.1"/>
    </source>
</evidence>
<dbReference type="eggNOG" id="KOG1235">
    <property type="taxonomic scope" value="Eukaryota"/>
</dbReference>
<evidence type="ECO:0000313" key="6">
    <source>
        <dbReference type="Proteomes" id="UP000009046"/>
    </source>
</evidence>
<accession>E0V9R5</accession>
<comment type="similarity">
    <text evidence="1">Belongs to the protein kinase superfamily. ADCK protein kinase family.</text>
</comment>
<reference evidence="5" key="3">
    <citation type="submission" date="2021-02" db="UniProtKB">
        <authorList>
            <consortium name="EnsemblMetazoa"/>
        </authorList>
    </citation>
    <scope>IDENTIFICATION</scope>
    <source>
        <strain evidence="5">USDA</strain>
    </source>
</reference>
<dbReference type="VEuPathDB" id="VectorBase:PHUM019480"/>
<keyword evidence="2" id="KW-0812">Transmembrane</keyword>
<evidence type="ECO:0000259" key="3">
    <source>
        <dbReference type="Pfam" id="PF03109"/>
    </source>
</evidence>
<dbReference type="SUPFAM" id="SSF56112">
    <property type="entry name" value="Protein kinase-like (PK-like)"/>
    <property type="match status" value="1"/>
</dbReference>
<dbReference type="GeneID" id="8233821"/>
<evidence type="ECO:0000313" key="5">
    <source>
        <dbReference type="EnsemblMetazoa" id="PHUM019480-PA"/>
    </source>
</evidence>
<dbReference type="CTD" id="8233821"/>
<dbReference type="STRING" id="121224.E0V9R5"/>
<protein>
    <recommendedName>
        <fullName evidence="3">ABC1 atypical kinase-like domain-containing protein</fullName>
    </recommendedName>
</protein>
<dbReference type="OrthoDB" id="427480at2759"/>
<dbReference type="EMBL" id="DS234996">
    <property type="protein sequence ID" value="EEB10121.1"/>
    <property type="molecule type" value="Genomic_DNA"/>
</dbReference>
<evidence type="ECO:0000256" key="2">
    <source>
        <dbReference type="SAM" id="Phobius"/>
    </source>
</evidence>
<dbReference type="FunCoup" id="E0V9R5">
    <property type="interactions" value="149"/>
</dbReference>
<dbReference type="PANTHER" id="PTHR43173:SF28">
    <property type="entry name" value="AARF DOMAIN CONTAINING KINASE 5"/>
    <property type="match status" value="1"/>
</dbReference>
<reference evidence="4" key="1">
    <citation type="submission" date="2007-04" db="EMBL/GenBank/DDBJ databases">
        <title>Annotation of Pediculus humanus corporis strain USDA.</title>
        <authorList>
            <person name="Kirkness E."/>
            <person name="Hannick L."/>
            <person name="Hass B."/>
            <person name="Bruggner R."/>
            <person name="Lawson D."/>
            <person name="Bidwell S."/>
            <person name="Joardar V."/>
            <person name="Caler E."/>
            <person name="Walenz B."/>
            <person name="Inman J."/>
            <person name="Schobel S."/>
            <person name="Galinsky K."/>
            <person name="Amedeo P."/>
            <person name="Strausberg R."/>
        </authorList>
    </citation>
    <scope>NUCLEOTIDE SEQUENCE</scope>
    <source>
        <strain evidence="4">USDA</strain>
    </source>
</reference>
<dbReference type="InterPro" id="IPR011009">
    <property type="entry name" value="Kinase-like_dom_sf"/>
</dbReference>
<dbReference type="InParanoid" id="E0V9R5"/>
<evidence type="ECO:0000256" key="1">
    <source>
        <dbReference type="ARBA" id="ARBA00009670"/>
    </source>
</evidence>
<dbReference type="OMA" id="DVMTTMV"/>
<dbReference type="EMBL" id="AAZO01000236">
    <property type="status" value="NOT_ANNOTATED_CDS"/>
    <property type="molecule type" value="Genomic_DNA"/>
</dbReference>
<dbReference type="PANTHER" id="PTHR43173">
    <property type="entry name" value="ABC1 FAMILY PROTEIN"/>
    <property type="match status" value="1"/>
</dbReference>
<dbReference type="EnsemblMetazoa" id="PHUM019480-RA">
    <property type="protein sequence ID" value="PHUM019480-PA"/>
    <property type="gene ID" value="PHUM019480"/>
</dbReference>
<organism>
    <name type="scientific">Pediculus humanus subsp. corporis</name>
    <name type="common">Body louse</name>
    <dbReference type="NCBI Taxonomy" id="121224"/>
    <lineage>
        <taxon>Eukaryota</taxon>
        <taxon>Metazoa</taxon>
        <taxon>Ecdysozoa</taxon>
        <taxon>Arthropoda</taxon>
        <taxon>Hexapoda</taxon>
        <taxon>Insecta</taxon>
        <taxon>Pterygota</taxon>
        <taxon>Neoptera</taxon>
        <taxon>Paraneoptera</taxon>
        <taxon>Psocodea</taxon>
        <taxon>Troctomorpha</taxon>
        <taxon>Phthiraptera</taxon>
        <taxon>Anoplura</taxon>
        <taxon>Pediculidae</taxon>
        <taxon>Pediculus</taxon>
    </lineage>
</organism>
<dbReference type="KEGG" id="phu:Phum_PHUM019480"/>
<reference evidence="4" key="2">
    <citation type="submission" date="2007-04" db="EMBL/GenBank/DDBJ databases">
        <title>The genome of the human body louse.</title>
        <authorList>
            <consortium name="The Human Body Louse Genome Consortium"/>
            <person name="Kirkness E."/>
            <person name="Walenz B."/>
            <person name="Hass B."/>
            <person name="Bruggner R."/>
            <person name="Strausberg R."/>
        </authorList>
    </citation>
    <scope>NUCLEOTIDE SEQUENCE</scope>
    <source>
        <strain evidence="4">USDA</strain>
    </source>
</reference>
<sequence>MARWLTISFKNILPLKKHDSYCSKRMFFNNNPCNSPKKHNFNLKLLKGSSIAITVTGIIGGIYYASLNDIEKRKFNVTVGGIGRFFRSLHIGMYITYDYWWTLKNLDEESEEFNMKIKEVHLRSAERIRDGCLKNGGLYIKLGQGLVSLNHILPKEYLITLMTLQDKCLTRKKDEILKLFIEEFGKPHTEIFEEFDENAIAAASIAQVFKAKTLEGEEVAVKVQYIDLKDRFIGDVATIKFLLKVASFVHPNFDFQWVLNELRDTLEQELDFITEGKNSEKCASDLSQFYFAYVPKVYWNLSTSRVLTTEFINGVKVNEKELIKNLGLNLGDVDKKLFTVFSEQIFHTVLIRKSKKTKEAEVVLLDHGLYQVLPDNERKNLCYLWKSIVLHDEQKIKKYSSALGVEDPYVFAEILTQRPLKLHKYQLKLKLNEEDMKYMTYMARKRFDRILLALRQMPKNMLLVIRNMNTVRAIAKDHGDPVDRFTLMARSALEGTVDKNKNSFIYNKIQCFHQKIIFEFHIWTHYIKYITHLTIYKVLLYFKRTPDLSVMAKEINL</sequence>
<dbReference type="InterPro" id="IPR045307">
    <property type="entry name" value="ADCK1_dom"/>
</dbReference>
<feature type="transmembrane region" description="Helical" evidence="2">
    <location>
        <begin position="45"/>
        <end position="65"/>
    </location>
</feature>
<dbReference type="InterPro" id="IPR004147">
    <property type="entry name" value="ABC1_dom"/>
</dbReference>
<dbReference type="CDD" id="cd13969">
    <property type="entry name" value="ADCK1-like"/>
    <property type="match status" value="1"/>
</dbReference>
<feature type="domain" description="ABC1 atypical kinase-like" evidence="3">
    <location>
        <begin position="164"/>
        <end position="399"/>
    </location>
</feature>
<keyword evidence="2" id="KW-1133">Transmembrane helix</keyword>
<dbReference type="AlphaFoldDB" id="E0V9R5"/>
<keyword evidence="6" id="KW-1185">Reference proteome</keyword>
<dbReference type="Proteomes" id="UP000009046">
    <property type="component" value="Unassembled WGS sequence"/>
</dbReference>
<name>E0V9R5_PEDHC</name>
<dbReference type="Pfam" id="PF03109">
    <property type="entry name" value="ABC1"/>
    <property type="match status" value="1"/>
</dbReference>
<gene>
    <name evidence="5" type="primary">8233821</name>
    <name evidence="4" type="ORF">Phum_PHUM019480</name>
</gene>
<dbReference type="InterPro" id="IPR051130">
    <property type="entry name" value="Mito_struct-func_regulator"/>
</dbReference>
<keyword evidence="2" id="KW-0472">Membrane</keyword>
<proteinExistence type="inferred from homology"/>
<dbReference type="RefSeq" id="XP_002422859.1">
    <property type="nucleotide sequence ID" value="XM_002422814.1"/>
</dbReference>
<dbReference type="HOGENOM" id="CLU_006533_2_6_1"/>